<sequence>MESVAKEAILVLVWSIGKRSGWWWCLCRVEMVGWSREDACNGGVRKQRSEMAGTWLRWRRR</sequence>
<reference evidence="1" key="2">
    <citation type="submission" date="2023-04" db="EMBL/GenBank/DDBJ databases">
        <authorList>
            <person name="Bruccoleri R.E."/>
            <person name="Oakeley E.J."/>
            <person name="Faust A.-M."/>
            <person name="Dessus-Babus S."/>
            <person name="Altorfer M."/>
            <person name="Burckhardt D."/>
            <person name="Oertli M."/>
            <person name="Naumann U."/>
            <person name="Petersen F."/>
            <person name="Wong J."/>
        </authorList>
    </citation>
    <scope>NUCLEOTIDE SEQUENCE</scope>
    <source>
        <strain evidence="1">GSM-AAB239-AS_SAM_17_03QT</strain>
        <tissue evidence="1">Leaf</tissue>
    </source>
</reference>
<proteinExistence type="predicted"/>
<name>A0AAX6DUR6_IRIPA</name>
<dbReference type="AlphaFoldDB" id="A0AAX6DUR6"/>
<protein>
    <submittedName>
        <fullName evidence="1">Uncharacterized protein</fullName>
    </submittedName>
</protein>
<dbReference type="EMBL" id="JANAVB010025047">
    <property type="protein sequence ID" value="KAJ6821159.1"/>
    <property type="molecule type" value="Genomic_DNA"/>
</dbReference>
<comment type="caution">
    <text evidence="1">The sequence shown here is derived from an EMBL/GenBank/DDBJ whole genome shotgun (WGS) entry which is preliminary data.</text>
</comment>
<evidence type="ECO:0000313" key="3">
    <source>
        <dbReference type="Proteomes" id="UP001140949"/>
    </source>
</evidence>
<evidence type="ECO:0000313" key="2">
    <source>
        <dbReference type="EMBL" id="KAJ6821159.1"/>
    </source>
</evidence>
<gene>
    <name evidence="1" type="ORF">M6B38_226610</name>
    <name evidence="2" type="ORF">M6B38_395665</name>
</gene>
<dbReference type="EMBL" id="JANAVB010041818">
    <property type="protein sequence ID" value="KAJ6795415.1"/>
    <property type="molecule type" value="Genomic_DNA"/>
</dbReference>
<organism evidence="1 3">
    <name type="scientific">Iris pallida</name>
    <name type="common">Sweet iris</name>
    <dbReference type="NCBI Taxonomy" id="29817"/>
    <lineage>
        <taxon>Eukaryota</taxon>
        <taxon>Viridiplantae</taxon>
        <taxon>Streptophyta</taxon>
        <taxon>Embryophyta</taxon>
        <taxon>Tracheophyta</taxon>
        <taxon>Spermatophyta</taxon>
        <taxon>Magnoliopsida</taxon>
        <taxon>Liliopsida</taxon>
        <taxon>Asparagales</taxon>
        <taxon>Iridaceae</taxon>
        <taxon>Iridoideae</taxon>
        <taxon>Irideae</taxon>
        <taxon>Iris</taxon>
    </lineage>
</organism>
<accession>A0AAX6DUR6</accession>
<dbReference type="Proteomes" id="UP001140949">
    <property type="component" value="Unassembled WGS sequence"/>
</dbReference>
<keyword evidence="3" id="KW-1185">Reference proteome</keyword>
<reference evidence="1" key="1">
    <citation type="journal article" date="2023" name="GigaByte">
        <title>Genome assembly of the bearded iris, Iris pallida Lam.</title>
        <authorList>
            <person name="Bruccoleri R.E."/>
            <person name="Oakeley E.J."/>
            <person name="Faust A.M.E."/>
            <person name="Altorfer M."/>
            <person name="Dessus-Babus S."/>
            <person name="Burckhardt D."/>
            <person name="Oertli M."/>
            <person name="Naumann U."/>
            <person name="Petersen F."/>
            <person name="Wong J."/>
        </authorList>
    </citation>
    <scope>NUCLEOTIDE SEQUENCE</scope>
    <source>
        <strain evidence="1">GSM-AAB239-AS_SAM_17_03QT</strain>
    </source>
</reference>
<evidence type="ECO:0000313" key="1">
    <source>
        <dbReference type="EMBL" id="KAJ6795415.1"/>
    </source>
</evidence>